<dbReference type="Proteomes" id="UP000292855">
    <property type="component" value="Unassembled WGS sequence"/>
</dbReference>
<proteinExistence type="predicted"/>
<dbReference type="OrthoDB" id="736172at2"/>
<evidence type="ECO:0000313" key="2">
    <source>
        <dbReference type="Proteomes" id="UP000292855"/>
    </source>
</evidence>
<protein>
    <recommendedName>
        <fullName evidence="3">DUF4374 domain-containing protein</fullName>
    </recommendedName>
</protein>
<keyword evidence="2" id="KW-1185">Reference proteome</keyword>
<evidence type="ECO:0000313" key="1">
    <source>
        <dbReference type="EMBL" id="RZF59909.1"/>
    </source>
</evidence>
<dbReference type="RefSeq" id="WP_130141827.1">
    <property type="nucleotide sequence ID" value="NZ_SGIT01000002.1"/>
</dbReference>
<organism evidence="1 2">
    <name type="scientific">Sphingobacterium corticibacterium</name>
    <dbReference type="NCBI Taxonomy" id="2484746"/>
    <lineage>
        <taxon>Bacteria</taxon>
        <taxon>Pseudomonadati</taxon>
        <taxon>Bacteroidota</taxon>
        <taxon>Sphingobacteriia</taxon>
        <taxon>Sphingobacteriales</taxon>
        <taxon>Sphingobacteriaceae</taxon>
        <taxon>Sphingobacterium</taxon>
    </lineage>
</organism>
<accession>A0A4Q6XT15</accession>
<name>A0A4Q6XT15_9SPHI</name>
<dbReference type="EMBL" id="SGIT01000002">
    <property type="protein sequence ID" value="RZF59909.1"/>
    <property type="molecule type" value="Genomic_DNA"/>
</dbReference>
<evidence type="ECO:0008006" key="3">
    <source>
        <dbReference type="Google" id="ProtNLM"/>
    </source>
</evidence>
<reference evidence="1 2" key="1">
    <citation type="submission" date="2019-02" db="EMBL/GenBank/DDBJ databases">
        <authorList>
            <person name="Li Y."/>
        </authorList>
    </citation>
    <scope>NUCLEOTIDE SEQUENCE [LARGE SCALE GENOMIC DNA]</scope>
    <source>
        <strain evidence="1 2">30C10-4-7</strain>
    </source>
</reference>
<dbReference type="PROSITE" id="PS51257">
    <property type="entry name" value="PROKAR_LIPOPROTEIN"/>
    <property type="match status" value="1"/>
</dbReference>
<sequence>MRSFLSTSAYILLVVGLGCFFLVEACQSAKDAKEKIPADFTAAYSLYLIYEDGTMGFLLTDSLWQRSFEIPVPYPQFSREFIQKGGLFYHVNPISDHLIQFKLSPTGFQALDSLPIVNDNIENFVWKNDSDTLLLLNVQKGLRDTCWFYEIDTRSFSLLRKEQMPIPSAVEDFNLLSIGLSSFEKNELWVAYAYSKIVGQHDYTTSDTMYYATFDAHTLVEKKLQKDNRSTYPGGINTVQTYEARLQNGDYYFMSCPGIALGNSPSKPTAILRKLNGSDEVDAHYMLNVSDSIGNHAYGLWHLEDHNVIIRSERKDKFTDFSNHHAVFQFDYYLADLLKGSFEKLDLPLDKGTRKENVLVRNGKAYIGIDDEQQRHQVWQYDPTTGKTQPIFTSTAATSYILRLDWLDNDF</sequence>
<comment type="caution">
    <text evidence="1">The sequence shown here is derived from an EMBL/GenBank/DDBJ whole genome shotgun (WGS) entry which is preliminary data.</text>
</comment>
<dbReference type="AlphaFoldDB" id="A0A4Q6XT15"/>
<gene>
    <name evidence="1" type="ORF">EWE74_12295</name>
</gene>